<feature type="transmembrane region" description="Helical" evidence="5">
    <location>
        <begin position="457"/>
        <end position="477"/>
    </location>
</feature>
<keyword evidence="4 5" id="KW-0472">Membrane</keyword>
<evidence type="ECO:0000313" key="8">
    <source>
        <dbReference type="Proteomes" id="UP000094056"/>
    </source>
</evidence>
<dbReference type="Proteomes" id="UP000094056">
    <property type="component" value="Unassembled WGS sequence"/>
</dbReference>
<proteinExistence type="predicted"/>
<dbReference type="PANTHER" id="PTHR37422">
    <property type="entry name" value="TEICHURONIC ACID BIOSYNTHESIS PROTEIN TUAE"/>
    <property type="match status" value="1"/>
</dbReference>
<dbReference type="GO" id="GO:0016020">
    <property type="term" value="C:membrane"/>
    <property type="evidence" value="ECO:0007669"/>
    <property type="project" value="UniProtKB-SubCell"/>
</dbReference>
<feature type="transmembrane region" description="Helical" evidence="5">
    <location>
        <begin position="518"/>
        <end position="539"/>
    </location>
</feature>
<keyword evidence="3 5" id="KW-1133">Transmembrane helix</keyword>
<feature type="transmembrane region" description="Helical" evidence="5">
    <location>
        <begin position="360"/>
        <end position="380"/>
    </location>
</feature>
<comment type="caution">
    <text evidence="7">The sequence shown here is derived from an EMBL/GenBank/DDBJ whole genome shotgun (WGS) entry which is preliminary data.</text>
</comment>
<evidence type="ECO:0000259" key="6">
    <source>
        <dbReference type="Pfam" id="PF04932"/>
    </source>
</evidence>
<organism evidence="7 8">
    <name type="scientific">Candidatus Scalindua rubra</name>
    <dbReference type="NCBI Taxonomy" id="1872076"/>
    <lineage>
        <taxon>Bacteria</taxon>
        <taxon>Pseudomonadati</taxon>
        <taxon>Planctomycetota</taxon>
        <taxon>Candidatus Brocadiia</taxon>
        <taxon>Candidatus Brocadiales</taxon>
        <taxon>Candidatus Scalinduaceae</taxon>
        <taxon>Candidatus Scalindua</taxon>
    </lineage>
</organism>
<evidence type="ECO:0000256" key="5">
    <source>
        <dbReference type="SAM" id="Phobius"/>
    </source>
</evidence>
<feature type="transmembrane region" description="Helical" evidence="5">
    <location>
        <begin position="307"/>
        <end position="330"/>
    </location>
</feature>
<feature type="transmembrane region" description="Helical" evidence="5">
    <location>
        <begin position="263"/>
        <end position="286"/>
    </location>
</feature>
<dbReference type="InterPro" id="IPR051533">
    <property type="entry name" value="WaaL-like"/>
</dbReference>
<evidence type="ECO:0000256" key="1">
    <source>
        <dbReference type="ARBA" id="ARBA00004141"/>
    </source>
</evidence>
<sequence length="566" mass="64577">MTKTTDKIIEYGIIFLIIFTPLALGSIHYWAVSMMEFMALVMITIWTIARLISKFSATNDLCLSSSQNGREVGWAMPTKKAGLNGIKKISNHRILNSPLNLPIIIFVLLIIIQLIPLPPSVLKAVSPNTHQLYKQTLPGYDTSSKGLEFNDRNSDIKPNNYSSGFSTSNFKLQTSNYWKPLSLYPYATKLNLLKVLAYATIFFLIINTKTLKPQRLLMSIVISGFIVSLVAIIQYVCDTKKIYWIYNASYASPVGPFTYRGYFASYMTMVIPLAIGLLIYYLSYKINTVTELNKDKHTKYYHRRKSSLIWLTSTVFILIVIIMMSTILFLSLSRGGMVSNVLSLIFFVFFLTMRKTVRKNIIYLLPIILLMFVALGWVGINPVTDRLSTLYEIEEERTGLVRFAIWSDTGNIIKDFPVFGTGFGTFRYIYPKYRDEVLNYLAVYVFPVRAHNDYLEVASVMGVLGIVVVLWGCYRLFKDILFCHILGKTRGIAHVMPEADSLRRRNDKPKNLMRRNPFVLLMGFGCLASILAIVFHSFTDFVLHSPANAMLFFVILGLVCRIIHEK</sequence>
<accession>A0A1E3XAY6</accession>
<feature type="transmembrane region" description="Helical" evidence="5">
    <location>
        <begin position="183"/>
        <end position="204"/>
    </location>
</feature>
<name>A0A1E3XAY6_9BACT</name>
<evidence type="ECO:0000256" key="3">
    <source>
        <dbReference type="ARBA" id="ARBA00022989"/>
    </source>
</evidence>
<evidence type="ECO:0000256" key="2">
    <source>
        <dbReference type="ARBA" id="ARBA00022692"/>
    </source>
</evidence>
<feature type="transmembrane region" description="Helical" evidence="5">
    <location>
        <begin position="37"/>
        <end position="53"/>
    </location>
</feature>
<evidence type="ECO:0000313" key="7">
    <source>
        <dbReference type="EMBL" id="ODS32759.1"/>
    </source>
</evidence>
<feature type="domain" description="O-antigen ligase-related" evidence="6">
    <location>
        <begin position="320"/>
        <end position="469"/>
    </location>
</feature>
<reference evidence="7 8" key="1">
    <citation type="submission" date="2016-07" db="EMBL/GenBank/DDBJ databases">
        <title>Draft genome of Scalindua rubra, obtained from a brine-seawater interface in the Red Sea, sheds light on salt adaptation in anammox bacteria.</title>
        <authorList>
            <person name="Speth D.R."/>
            <person name="Lagkouvardos I."/>
            <person name="Wang Y."/>
            <person name="Qian P.-Y."/>
            <person name="Dutilh B.E."/>
            <person name="Jetten M.S."/>
        </authorList>
    </citation>
    <scope>NUCLEOTIDE SEQUENCE [LARGE SCALE GENOMIC DNA]</scope>
    <source>
        <strain evidence="7">BSI-1</strain>
    </source>
</reference>
<gene>
    <name evidence="7" type="ORF">SCARUB_02079</name>
</gene>
<dbReference type="PANTHER" id="PTHR37422:SF23">
    <property type="entry name" value="TEICHURONIC ACID BIOSYNTHESIS PROTEIN TUAE"/>
    <property type="match status" value="1"/>
</dbReference>
<feature type="transmembrane region" description="Helical" evidence="5">
    <location>
        <begin position="336"/>
        <end position="353"/>
    </location>
</feature>
<dbReference type="InterPro" id="IPR007016">
    <property type="entry name" value="O-antigen_ligase-rel_domated"/>
</dbReference>
<protein>
    <submittedName>
        <fullName evidence="7">Putative membrane protein</fullName>
    </submittedName>
</protein>
<dbReference type="AlphaFoldDB" id="A0A1E3XAY6"/>
<feature type="transmembrane region" description="Helical" evidence="5">
    <location>
        <begin position="545"/>
        <end position="563"/>
    </location>
</feature>
<feature type="transmembrane region" description="Helical" evidence="5">
    <location>
        <begin position="99"/>
        <end position="117"/>
    </location>
</feature>
<dbReference type="EMBL" id="MAYW01000049">
    <property type="protein sequence ID" value="ODS32759.1"/>
    <property type="molecule type" value="Genomic_DNA"/>
</dbReference>
<dbReference type="Pfam" id="PF04932">
    <property type="entry name" value="Wzy_C"/>
    <property type="match status" value="1"/>
</dbReference>
<feature type="transmembrane region" description="Helical" evidence="5">
    <location>
        <begin position="216"/>
        <end position="236"/>
    </location>
</feature>
<comment type="subcellular location">
    <subcellularLocation>
        <location evidence="1">Membrane</location>
        <topology evidence="1">Multi-pass membrane protein</topology>
    </subcellularLocation>
</comment>
<evidence type="ECO:0000256" key="4">
    <source>
        <dbReference type="ARBA" id="ARBA00023136"/>
    </source>
</evidence>
<keyword evidence="2 5" id="KW-0812">Transmembrane</keyword>
<feature type="transmembrane region" description="Helical" evidence="5">
    <location>
        <begin position="12"/>
        <end position="31"/>
    </location>
</feature>